<evidence type="ECO:0000256" key="3">
    <source>
        <dbReference type="ARBA" id="ARBA00012973"/>
    </source>
</evidence>
<keyword evidence="12" id="KW-0012">Acyltransferase</keyword>
<keyword evidence="8" id="KW-0100">Branched-chain amino acid biosynthesis</keyword>
<feature type="region of interest" description="Disordered" evidence="10">
    <location>
        <begin position="26"/>
        <end position="53"/>
    </location>
</feature>
<evidence type="ECO:0000259" key="11">
    <source>
        <dbReference type="PROSITE" id="PS50991"/>
    </source>
</evidence>
<dbReference type="InterPro" id="IPR050073">
    <property type="entry name" value="2-IPM_HCS-like"/>
</dbReference>
<dbReference type="Pfam" id="PF08502">
    <property type="entry name" value="LeuA_dimer"/>
    <property type="match status" value="1"/>
</dbReference>
<keyword evidence="7" id="KW-0479">Metal-binding</keyword>
<evidence type="ECO:0000256" key="4">
    <source>
        <dbReference type="ARBA" id="ARBA00022430"/>
    </source>
</evidence>
<feature type="domain" description="Pyruvate carboxyltransferase" evidence="11">
    <location>
        <begin position="56"/>
        <end position="329"/>
    </location>
</feature>
<dbReference type="GO" id="GO:0009098">
    <property type="term" value="P:L-leucine biosynthetic process"/>
    <property type="evidence" value="ECO:0007669"/>
    <property type="project" value="UniProtKB-KW"/>
</dbReference>
<dbReference type="InterPro" id="IPR013785">
    <property type="entry name" value="Aldolase_TIM"/>
</dbReference>
<evidence type="ECO:0000256" key="6">
    <source>
        <dbReference type="ARBA" id="ARBA00022679"/>
    </source>
</evidence>
<name>A0A445FFD1_GLYSO</name>
<dbReference type="Proteomes" id="UP000289340">
    <property type="component" value="Chromosome 19"/>
</dbReference>
<comment type="caution">
    <text evidence="12">The sequence shown here is derived from an EMBL/GenBank/DDBJ whole genome shotgun (WGS) entry which is preliminary data.</text>
</comment>
<organism evidence="12 13">
    <name type="scientific">Glycine soja</name>
    <name type="common">Wild soybean</name>
    <dbReference type="NCBI Taxonomy" id="3848"/>
    <lineage>
        <taxon>Eukaryota</taxon>
        <taxon>Viridiplantae</taxon>
        <taxon>Streptophyta</taxon>
        <taxon>Embryophyta</taxon>
        <taxon>Tracheophyta</taxon>
        <taxon>Spermatophyta</taxon>
        <taxon>Magnoliopsida</taxon>
        <taxon>eudicotyledons</taxon>
        <taxon>Gunneridae</taxon>
        <taxon>Pentapetalae</taxon>
        <taxon>rosids</taxon>
        <taxon>fabids</taxon>
        <taxon>Fabales</taxon>
        <taxon>Fabaceae</taxon>
        <taxon>Papilionoideae</taxon>
        <taxon>50 kb inversion clade</taxon>
        <taxon>NPAAA clade</taxon>
        <taxon>indigoferoid/millettioid clade</taxon>
        <taxon>Phaseoleae</taxon>
        <taxon>Glycine</taxon>
        <taxon>Glycine subgen. Soja</taxon>
    </lineage>
</organism>
<dbReference type="Gene3D" id="1.10.238.260">
    <property type="match status" value="1"/>
</dbReference>
<dbReference type="InterPro" id="IPR036230">
    <property type="entry name" value="LeuA_allosteric_dom_sf"/>
</dbReference>
<dbReference type="Gramene" id="XM_028362164.1">
    <property type="protein sequence ID" value="XP_028217965.1"/>
    <property type="gene ID" value="LOC114399934"/>
</dbReference>
<dbReference type="Gene3D" id="3.30.160.270">
    <property type="match status" value="1"/>
</dbReference>
<dbReference type="InterPro" id="IPR000891">
    <property type="entry name" value="PYR_CT"/>
</dbReference>
<dbReference type="InterPro" id="IPR002034">
    <property type="entry name" value="AIPM/Hcit_synth_CS"/>
</dbReference>
<dbReference type="FunFam" id="3.30.160.270:FF:000004">
    <property type="entry name" value="2-isopropylmalate synthase B"/>
    <property type="match status" value="1"/>
</dbReference>
<evidence type="ECO:0000256" key="8">
    <source>
        <dbReference type="ARBA" id="ARBA00023304"/>
    </source>
</evidence>
<dbReference type="SMART" id="SM00917">
    <property type="entry name" value="LeuA_dimer"/>
    <property type="match status" value="1"/>
</dbReference>
<dbReference type="SUPFAM" id="SSF110921">
    <property type="entry name" value="2-isopropylmalate synthase LeuA, allosteric (dimerisation) domain"/>
    <property type="match status" value="1"/>
</dbReference>
<dbReference type="Gene3D" id="3.20.20.70">
    <property type="entry name" value="Aldolase class I"/>
    <property type="match status" value="1"/>
</dbReference>
<gene>
    <name evidence="12" type="ORF">D0Y65_051243</name>
</gene>
<evidence type="ECO:0000256" key="10">
    <source>
        <dbReference type="SAM" id="MobiDB-lite"/>
    </source>
</evidence>
<dbReference type="GO" id="GO:0010177">
    <property type="term" value="F:methylthioalkylmalate synthase activity"/>
    <property type="evidence" value="ECO:0007669"/>
    <property type="project" value="UniProtKB-ARBA"/>
</dbReference>
<accession>A0A445FFD1</accession>
<dbReference type="PANTHER" id="PTHR10277:SF74">
    <property type="entry name" value="2-ISOPROPYLMALATE SYNTHASE-RELATED"/>
    <property type="match status" value="1"/>
</dbReference>
<dbReference type="FunFam" id="1.10.238.260:FF:000001">
    <property type="entry name" value="2-isopropylmalate synthase"/>
    <property type="match status" value="1"/>
</dbReference>
<sequence>MASFSALTTPLGVGIGMGISSGYNPYSTQGKTSTDGTHPRSRPEYIPNHIPDPSYVRILDTTLRDGEQSPGAAMTSDQKLGIARQLVKLGVDIIDAGFPSASQEDFNAVKMIAQEVGNDCDADGYVPVIAALCRCNEKDITTAWEAVRYAKKPRLIPFIATSSIHMEYKLNKTKEEVLQIAIDMVKFTRSLGCDDIEFGVEDAARSDTEFLYKILEEVIKAGATTLCIADTVGITMPLEFGEMIAGIKANVPGVENVIISVHCHNDLGHATANTIQAACVGARQLEVTINGIGERAGNAAFEEVVMALKCRGDHALGGLYTGINTRHILKTSRMVEECSGMYLQPHKALVGDNSFLHESGIHQAGLLKHRGTYEIISPEDIGHERSNGANMVLGKLSGRHALKNRLQELGYELRDDELESVFRNFKAMAGKKKRVTDVDLKALVSDQVCHVEPIWKLDDLQVTCGTMGSSTASVKLVTVHGSTHVACSVGVGPVDAAYKAIDLIVKETVKVLEYTLNPVTEGTDAIATTRIVIRRENNKTLTHALNGNFVYPTFSGTGEGVDVVVSSVEAYLTALNKMLDFKD</sequence>
<evidence type="ECO:0000256" key="5">
    <source>
        <dbReference type="ARBA" id="ARBA00022605"/>
    </source>
</evidence>
<dbReference type="GO" id="GO:0003852">
    <property type="term" value="F:2-isopropylmalate synthase activity"/>
    <property type="evidence" value="ECO:0007669"/>
    <property type="project" value="UniProtKB-EC"/>
</dbReference>
<reference evidence="12 13" key="1">
    <citation type="submission" date="2018-09" db="EMBL/GenBank/DDBJ databases">
        <title>A high-quality reference genome of wild soybean provides a powerful tool to mine soybean genomes.</title>
        <authorList>
            <person name="Xie M."/>
            <person name="Chung C.Y.L."/>
            <person name="Li M.-W."/>
            <person name="Wong F.-L."/>
            <person name="Chan T.-F."/>
            <person name="Lam H.-M."/>
        </authorList>
    </citation>
    <scope>NUCLEOTIDE SEQUENCE [LARGE SCALE GENOMIC DNA]</scope>
    <source>
        <strain evidence="13">cv. W05</strain>
        <tissue evidence="12">Hypocotyl of etiolated seedlings</tissue>
    </source>
</reference>
<dbReference type="GO" id="GO:0009507">
    <property type="term" value="C:chloroplast"/>
    <property type="evidence" value="ECO:0007669"/>
    <property type="project" value="TreeGrafter"/>
</dbReference>
<keyword evidence="5" id="KW-0028">Amino-acid biosynthesis</keyword>
<dbReference type="PROSITE" id="PS00816">
    <property type="entry name" value="AIPM_HOMOCIT_SYNTH_2"/>
    <property type="match status" value="1"/>
</dbReference>
<feature type="compositionally biased region" description="Polar residues" evidence="10">
    <location>
        <begin position="26"/>
        <end position="36"/>
    </location>
</feature>
<proteinExistence type="inferred from homology"/>
<dbReference type="InterPro" id="IPR013709">
    <property type="entry name" value="2-isopropylmalate_synth_dimer"/>
</dbReference>
<dbReference type="NCBIfam" id="NF002086">
    <property type="entry name" value="PRK00915.1-3"/>
    <property type="match status" value="1"/>
</dbReference>
<dbReference type="EMBL" id="QZWG01000019">
    <property type="protein sequence ID" value="RZB47556.1"/>
    <property type="molecule type" value="Genomic_DNA"/>
</dbReference>
<dbReference type="PROSITE" id="PS50991">
    <property type="entry name" value="PYR_CT"/>
    <property type="match status" value="1"/>
</dbReference>
<dbReference type="GO" id="GO:0046872">
    <property type="term" value="F:metal ion binding"/>
    <property type="evidence" value="ECO:0007669"/>
    <property type="project" value="UniProtKB-KW"/>
</dbReference>
<keyword evidence="13" id="KW-1185">Reference proteome</keyword>
<evidence type="ECO:0000313" key="12">
    <source>
        <dbReference type="EMBL" id="RZB47556.1"/>
    </source>
</evidence>
<dbReference type="CDD" id="cd07940">
    <property type="entry name" value="DRE_TIM_IPMS"/>
    <property type="match status" value="1"/>
</dbReference>
<dbReference type="GO" id="GO:0019761">
    <property type="term" value="P:glucosinolate biosynthetic process"/>
    <property type="evidence" value="ECO:0007669"/>
    <property type="project" value="UniProtKB-ARBA"/>
</dbReference>
<evidence type="ECO:0000313" key="13">
    <source>
        <dbReference type="Proteomes" id="UP000289340"/>
    </source>
</evidence>
<dbReference type="SUPFAM" id="SSF51569">
    <property type="entry name" value="Aldolase"/>
    <property type="match status" value="1"/>
</dbReference>
<comment type="catalytic activity">
    <reaction evidence="1">
        <text>3-methyl-2-oxobutanoate + acetyl-CoA + H2O = (2S)-2-isopropylmalate + CoA + H(+)</text>
        <dbReference type="Rhea" id="RHEA:21524"/>
        <dbReference type="ChEBI" id="CHEBI:1178"/>
        <dbReference type="ChEBI" id="CHEBI:11851"/>
        <dbReference type="ChEBI" id="CHEBI:15377"/>
        <dbReference type="ChEBI" id="CHEBI:15378"/>
        <dbReference type="ChEBI" id="CHEBI:57287"/>
        <dbReference type="ChEBI" id="CHEBI:57288"/>
        <dbReference type="EC" id="2.3.3.13"/>
    </reaction>
</comment>
<dbReference type="AlphaFoldDB" id="A0A445FFD1"/>
<evidence type="ECO:0000256" key="7">
    <source>
        <dbReference type="ARBA" id="ARBA00022723"/>
    </source>
</evidence>
<evidence type="ECO:0000256" key="1">
    <source>
        <dbReference type="ARBA" id="ARBA00000064"/>
    </source>
</evidence>
<keyword evidence="6 9" id="KW-0808">Transferase</keyword>
<dbReference type="PANTHER" id="PTHR10277">
    <property type="entry name" value="HOMOCITRATE SYNTHASE-RELATED"/>
    <property type="match status" value="1"/>
</dbReference>
<comment type="similarity">
    <text evidence="2">Belongs to the alpha-IPM synthase/homocitrate synthase family. LeuA type 1 subfamily.</text>
</comment>
<evidence type="ECO:0000256" key="9">
    <source>
        <dbReference type="RuleBase" id="RU003523"/>
    </source>
</evidence>
<dbReference type="FunFam" id="3.20.20.70:FF:000010">
    <property type="entry name" value="2-isopropylmalate synthase"/>
    <property type="match status" value="1"/>
</dbReference>
<dbReference type="PROSITE" id="PS00815">
    <property type="entry name" value="AIPM_HOMOCIT_SYNTH_1"/>
    <property type="match status" value="1"/>
</dbReference>
<evidence type="ECO:0000256" key="2">
    <source>
        <dbReference type="ARBA" id="ARBA00009396"/>
    </source>
</evidence>
<keyword evidence="4" id="KW-0432">Leucine biosynthesis</keyword>
<protein>
    <recommendedName>
        <fullName evidence="3">2-isopropylmalate synthase</fullName>
        <ecNumber evidence="3">2.3.3.13</ecNumber>
    </recommendedName>
</protein>
<dbReference type="InterPro" id="IPR054691">
    <property type="entry name" value="LeuA/HCS_post-cat"/>
</dbReference>
<dbReference type="Pfam" id="PF22617">
    <property type="entry name" value="HCS_D2"/>
    <property type="match status" value="1"/>
</dbReference>
<dbReference type="Pfam" id="PF00682">
    <property type="entry name" value="HMGL-like"/>
    <property type="match status" value="1"/>
</dbReference>
<dbReference type="EC" id="2.3.3.13" evidence="3"/>